<evidence type="ECO:0000313" key="7">
    <source>
        <dbReference type="Proteomes" id="UP000266861"/>
    </source>
</evidence>
<evidence type="ECO:0000256" key="3">
    <source>
        <dbReference type="PROSITE-ProRule" id="PRU10007"/>
    </source>
</evidence>
<reference evidence="6 7" key="1">
    <citation type="submission" date="2018-08" db="EMBL/GenBank/DDBJ databases">
        <title>Genome and evolution of the arbuscular mycorrhizal fungus Diversispora epigaea (formerly Glomus versiforme) and its bacterial endosymbionts.</title>
        <authorList>
            <person name="Sun X."/>
            <person name="Fei Z."/>
            <person name="Harrison M."/>
        </authorList>
    </citation>
    <scope>NUCLEOTIDE SEQUENCE [LARGE SCALE GENOMIC DNA]</scope>
    <source>
        <strain evidence="6 7">IT104</strain>
    </source>
</reference>
<evidence type="ECO:0000256" key="1">
    <source>
        <dbReference type="ARBA" id="ARBA00009986"/>
    </source>
</evidence>
<dbReference type="AlphaFoldDB" id="A0A397JMP6"/>
<dbReference type="FunFam" id="3.40.309.10:FF:000001">
    <property type="entry name" value="Mitochondrial aldehyde dehydrogenase 2"/>
    <property type="match status" value="1"/>
</dbReference>
<dbReference type="EMBL" id="PQFF01000016">
    <property type="protein sequence ID" value="RHZ89201.1"/>
    <property type="molecule type" value="Genomic_DNA"/>
</dbReference>
<dbReference type="InterPro" id="IPR016162">
    <property type="entry name" value="Ald_DH_N"/>
</dbReference>
<protein>
    <recommendedName>
        <fullName evidence="5">Aldehyde dehydrogenase domain-containing protein</fullName>
    </recommendedName>
</protein>
<dbReference type="InterPro" id="IPR016163">
    <property type="entry name" value="Ald_DH_C"/>
</dbReference>
<accession>A0A397JMP6</accession>
<feature type="active site" evidence="3">
    <location>
        <position position="264"/>
    </location>
</feature>
<organism evidence="6 7">
    <name type="scientific">Diversispora epigaea</name>
    <dbReference type="NCBI Taxonomy" id="1348612"/>
    <lineage>
        <taxon>Eukaryota</taxon>
        <taxon>Fungi</taxon>
        <taxon>Fungi incertae sedis</taxon>
        <taxon>Mucoromycota</taxon>
        <taxon>Glomeromycotina</taxon>
        <taxon>Glomeromycetes</taxon>
        <taxon>Diversisporales</taxon>
        <taxon>Diversisporaceae</taxon>
        <taxon>Diversispora</taxon>
    </lineage>
</organism>
<dbReference type="GO" id="GO:0019413">
    <property type="term" value="P:acetate biosynthetic process"/>
    <property type="evidence" value="ECO:0007669"/>
    <property type="project" value="UniProtKB-ARBA"/>
</dbReference>
<evidence type="ECO:0000259" key="5">
    <source>
        <dbReference type="Pfam" id="PF00171"/>
    </source>
</evidence>
<keyword evidence="2 4" id="KW-0560">Oxidoreductase</keyword>
<proteinExistence type="inferred from homology"/>
<dbReference type="PANTHER" id="PTHR11699">
    <property type="entry name" value="ALDEHYDE DEHYDROGENASE-RELATED"/>
    <property type="match status" value="1"/>
</dbReference>
<comment type="caution">
    <text evidence="6">The sequence shown here is derived from an EMBL/GenBank/DDBJ whole genome shotgun (WGS) entry which is preliminary data.</text>
</comment>
<evidence type="ECO:0000256" key="4">
    <source>
        <dbReference type="RuleBase" id="RU003345"/>
    </source>
</evidence>
<dbReference type="InterPro" id="IPR015590">
    <property type="entry name" value="Aldehyde_DH_dom"/>
</dbReference>
<keyword evidence="7" id="KW-1185">Reference proteome</keyword>
<evidence type="ECO:0000313" key="6">
    <source>
        <dbReference type="EMBL" id="RHZ89201.1"/>
    </source>
</evidence>
<dbReference type="Gene3D" id="3.40.309.10">
    <property type="entry name" value="Aldehyde Dehydrogenase, Chain A, domain 2"/>
    <property type="match status" value="1"/>
</dbReference>
<dbReference type="SUPFAM" id="SSF53720">
    <property type="entry name" value="ALDH-like"/>
    <property type="match status" value="1"/>
</dbReference>
<dbReference type="InterPro" id="IPR016161">
    <property type="entry name" value="Ald_DH/histidinol_DH"/>
</dbReference>
<dbReference type="OrthoDB" id="310895at2759"/>
<dbReference type="Proteomes" id="UP000266861">
    <property type="component" value="Unassembled WGS sequence"/>
</dbReference>
<dbReference type="InterPro" id="IPR029510">
    <property type="entry name" value="Ald_DH_CS_GLU"/>
</dbReference>
<dbReference type="GO" id="GO:0004030">
    <property type="term" value="F:aldehyde dehydrogenase [NAD(P)+] activity"/>
    <property type="evidence" value="ECO:0007669"/>
    <property type="project" value="UniProtKB-ARBA"/>
</dbReference>
<dbReference type="PROSITE" id="PS00687">
    <property type="entry name" value="ALDEHYDE_DEHYDR_GLU"/>
    <property type="match status" value="1"/>
</dbReference>
<feature type="domain" description="Aldehyde dehydrogenase" evidence="5">
    <location>
        <begin position="29"/>
        <end position="487"/>
    </location>
</feature>
<dbReference type="FunFam" id="3.40.605.10:FF:000050">
    <property type="entry name" value="Aldehyde dehydrogenase, mitochondrial"/>
    <property type="match status" value="1"/>
</dbReference>
<gene>
    <name evidence="6" type="ORF">Glove_18g45</name>
</gene>
<dbReference type="InterPro" id="IPR016160">
    <property type="entry name" value="Ald_DH_CS_CYS"/>
</dbReference>
<dbReference type="STRING" id="1348612.A0A397JMP6"/>
<dbReference type="FunFam" id="3.40.605.10:FF:000026">
    <property type="entry name" value="Aldehyde dehydrogenase, putative"/>
    <property type="match status" value="1"/>
</dbReference>
<evidence type="ECO:0000256" key="2">
    <source>
        <dbReference type="ARBA" id="ARBA00023002"/>
    </source>
</evidence>
<sequence length="495" mass="54737">MSSNEATITLPNNKTIKTPTGLFINNEFVDSVDGKRFETINPTTEKIITTVAEASEKDVDMAVDAADKAFNEVWRNSTGAQRCKLLNKLSDLMERDLDELAALESLDNGKTYKDSKDDVSDSIEVYRYYSGWCDKIHGKTFESQKKFSYTRHEPIGVCAAIIPWNFPLLMQAWKLGPALACGNTVVLKSSEYTPLTALKVAALIKEAGFPKGVVNILSGYGKPTGSAMAYHNNIGKIAFTGSTATGKYILKASSESNLKKVTLELGGKSPNIIFADADLEEAVKWAHEGIFYNHGQCCCAGSRIYVENSVYDKFIDKFKEQTEKIKIGDPFNSDTYQGPVVSKAQFDRVMGYIETGKKEGATCLIGGDRHGTEGYFIKPTIFTDVKEEMTIMQEEIFGPVVAISKFNTIEEVIEKAHMTTFGLAAAVFTKDISRAFKISNELKSGTVWVNLYNTFNTYSPFGGYKQSGIGRELGKYALKEYTQVKNVQINLDMTA</sequence>
<name>A0A397JMP6_9GLOM</name>
<dbReference type="Pfam" id="PF00171">
    <property type="entry name" value="Aldedh"/>
    <property type="match status" value="1"/>
</dbReference>
<dbReference type="Gene3D" id="3.40.605.10">
    <property type="entry name" value="Aldehyde Dehydrogenase, Chain A, domain 1"/>
    <property type="match status" value="1"/>
</dbReference>
<dbReference type="PROSITE" id="PS00070">
    <property type="entry name" value="ALDEHYDE_DEHYDR_CYS"/>
    <property type="match status" value="1"/>
</dbReference>
<comment type="similarity">
    <text evidence="1 4">Belongs to the aldehyde dehydrogenase family.</text>
</comment>
<dbReference type="CDD" id="cd07091">
    <property type="entry name" value="ALDH_F1-2_Ald2-like"/>
    <property type="match status" value="1"/>
</dbReference>